<dbReference type="Gene3D" id="2.40.70.10">
    <property type="entry name" value="Acid Proteases"/>
    <property type="match status" value="2"/>
</dbReference>
<keyword evidence="2" id="KW-1133">Transmembrane helix</keyword>
<evidence type="ECO:0000313" key="4">
    <source>
        <dbReference type="EMBL" id="QLI72528.1"/>
    </source>
</evidence>
<name>A0A7D5ZAH3_9HYPO</name>
<accession>A0A7D5ZAH3</accession>
<dbReference type="InterPro" id="IPR021109">
    <property type="entry name" value="Peptidase_aspartic_dom_sf"/>
</dbReference>
<evidence type="ECO:0000313" key="5">
    <source>
        <dbReference type="Proteomes" id="UP000510686"/>
    </source>
</evidence>
<feature type="domain" description="Peptidase A1" evidence="3">
    <location>
        <begin position="93"/>
        <end position="444"/>
    </location>
</feature>
<dbReference type="KEGG" id="mbrn:26243850"/>
<dbReference type="OrthoDB" id="5361565at2759"/>
<dbReference type="EMBL" id="CP058936">
    <property type="protein sequence ID" value="QLI72528.1"/>
    <property type="molecule type" value="Genomic_DNA"/>
</dbReference>
<feature type="region of interest" description="Disordered" evidence="1">
    <location>
        <begin position="533"/>
        <end position="560"/>
    </location>
</feature>
<feature type="transmembrane region" description="Helical" evidence="2">
    <location>
        <begin position="503"/>
        <end position="526"/>
    </location>
</feature>
<reference evidence="4 5" key="1">
    <citation type="submission" date="2020-07" db="EMBL/GenBank/DDBJ databases">
        <title>Telomere length de novo assembly of all 7 chromosomes of the fungus, Metarhizium brunneum, using a novel assembly pipeline.</title>
        <authorList>
            <person name="Saud z."/>
            <person name="Kortsinoglou A."/>
            <person name="Kouvelis V.N."/>
            <person name="Butt T.M."/>
        </authorList>
    </citation>
    <scope>NUCLEOTIDE SEQUENCE [LARGE SCALE GENOMIC DNA]</scope>
    <source>
        <strain evidence="4 5">4556</strain>
    </source>
</reference>
<dbReference type="SUPFAM" id="SSF50630">
    <property type="entry name" value="Acid proteases"/>
    <property type="match status" value="1"/>
</dbReference>
<gene>
    <name evidence="4" type="ORF">G6M90_00g084570</name>
</gene>
<dbReference type="RefSeq" id="XP_014543673.2">
    <property type="nucleotide sequence ID" value="XM_014688187.2"/>
</dbReference>
<evidence type="ECO:0000256" key="2">
    <source>
        <dbReference type="SAM" id="Phobius"/>
    </source>
</evidence>
<dbReference type="Proteomes" id="UP000510686">
    <property type="component" value="Chromosome 5"/>
</dbReference>
<dbReference type="Pfam" id="PF00026">
    <property type="entry name" value="Asp"/>
    <property type="match status" value="1"/>
</dbReference>
<feature type="compositionally biased region" description="Basic and acidic residues" evidence="1">
    <location>
        <begin position="539"/>
        <end position="552"/>
    </location>
</feature>
<dbReference type="InterPro" id="IPR033121">
    <property type="entry name" value="PEPTIDASE_A1"/>
</dbReference>
<keyword evidence="2" id="KW-0472">Membrane</keyword>
<sequence length="583" mass="62839">MGIEATEVLLDAVDVLAPIRFFTVFAPRILQDRKRGIWHTMMPFFAPKLLLETSWTLLLAIFLAAGVVAQNCVPPPIALPIKNVTLSTGKIQRGVFLTVAEPEQSFAFLPYWRVNNTFLYGPACDSLNLTWEGDSCVTFRGGVYKPADSTTKGAPPSSFKPPTEPWSSKTYKFFSEKFNVASNVSLDNFVFANPVDYTGWDLQGYDPLNMIGMDRGSTLMSTLRSTGRIASSAFGFWWGLDGVEDDDQQQGSFVLGGYDKAKTYGDGTTMLLSHHPDCPTSMMVTIQDITMNLANGTDASIFSKENGGTALLACVVPQRATLMDMPRSPYFDNLLGIIGNTEAGRSTGIDWWTVIMEPSLGIYNGGITFKLGGGISIKIPNHQLVVPERKIDKDGNLYVNASRPVIRINSLQNTTANVLPILGRYFLTGAYLMGNSGAGKFTIWQANPTTDQSLVAVNDGNEVFDPSKTCATTPTASLSPNGPVGGTDKASGSSGNSTLSSGAVAGIAVGAAVAALACAASIWLFVRKRRASLNQQQGRRTEDAVREPKADGEAEYPARAIPHFIPQELPAVGREDPPMEMPG</sequence>
<evidence type="ECO:0000256" key="1">
    <source>
        <dbReference type="SAM" id="MobiDB-lite"/>
    </source>
</evidence>
<organism evidence="4 5">
    <name type="scientific">Metarhizium brunneum</name>
    <dbReference type="NCBI Taxonomy" id="500148"/>
    <lineage>
        <taxon>Eukaryota</taxon>
        <taxon>Fungi</taxon>
        <taxon>Dikarya</taxon>
        <taxon>Ascomycota</taxon>
        <taxon>Pezizomycotina</taxon>
        <taxon>Sordariomycetes</taxon>
        <taxon>Hypocreomycetidae</taxon>
        <taxon>Hypocreales</taxon>
        <taxon>Clavicipitaceae</taxon>
        <taxon>Metarhizium</taxon>
    </lineage>
</organism>
<feature type="region of interest" description="Disordered" evidence="1">
    <location>
        <begin position="466"/>
        <end position="497"/>
    </location>
</feature>
<dbReference type="PROSITE" id="PS51767">
    <property type="entry name" value="PEPTIDASE_A1"/>
    <property type="match status" value="1"/>
</dbReference>
<proteinExistence type="predicted"/>
<feature type="compositionally biased region" description="Polar residues" evidence="1">
    <location>
        <begin position="469"/>
        <end position="480"/>
    </location>
</feature>
<keyword evidence="2" id="KW-0812">Transmembrane</keyword>
<protein>
    <recommendedName>
        <fullName evidence="3">Peptidase A1 domain-containing protein</fullName>
    </recommendedName>
</protein>
<evidence type="ECO:0000259" key="3">
    <source>
        <dbReference type="PROSITE" id="PS51767"/>
    </source>
</evidence>
<dbReference type="AlphaFoldDB" id="A0A7D5ZAH3"/>
<dbReference type="GeneID" id="26243850"/>
<keyword evidence="5" id="KW-1185">Reference proteome</keyword>